<dbReference type="SUPFAM" id="SSF81935">
    <property type="entry name" value="N-terminal domain of bifunctional PutA protein"/>
    <property type="match status" value="1"/>
</dbReference>
<comment type="pathway">
    <text evidence="1 5">Amino-acid degradation; L-proline degradation into L-glutamate; L-glutamate from L-proline: step 2/2.</text>
</comment>
<dbReference type="Gene3D" id="3.40.309.10">
    <property type="entry name" value="Aldehyde Dehydrogenase, Chain A, domain 2"/>
    <property type="match status" value="1"/>
</dbReference>
<sequence>MIRDADAQSFAAATDAGRRRIADLTLADEAAVTARLIEAASLPPEQTALIRERALALVAKVRAGDEPARGVEAFLKEYGLGTREGVVLMCLAESLLRVPDATTADRLIRDKLGDADWDAHLGRAGSLFVNASTWGLMLTGRVVRLGPEDTAGAPSSVLGRLVARSGAPVIRQALHAAMRMMGKQFVQGRNINEALERARPGWARGWRHSFDMLGEGARTEADALRYLAAYDAAIRTVGKAAPSDLDEIQRPSISVKLSALHPRYEMAKDGRMLDTLGGRLADLARVAREAGIGLTVDAEEADRLDPSLDLLARVAADRSLAGWNGFGLAVQAYQKRAHAVIDWVAALAGETGRIMPVRLVKGAYWDTEVKRAQERGLASFPVFTRKEATDVSYLACARAMLAARDRIYPQFATHNAHTVAAIDVMAGRDRRFEYQRLHGMGEPLYEAVLGETPKGETPKGAGGGGVSCRIYAPVGAHEDLLPYLVRRLLENGANTSFVHRLADPTVPVDDLVGDPVARLKGRASRPNPSLPVPPAIYAPERVNSAGMDLTDPLVIADLDTRITKALALPADGSAIVGGRDLGGDFKPVTNPADRSMTVGRVAEADAAAVDAALDAGVAAQPAWDAAGGAARAAVLEAAAVRFEADQARAFGLLAREAGKTMGDALAEIREAVDFLRYYAARARADFSRALVLPGPVGESNEIRLAGRGVFACISPWNFPLAIFTGQIAAALAAGNAVVAKPAEQTPLIAAWAVRHMLAAGVPAGVLALLPGDGARIGGRLVADARVAGVAFTGSTETARAINRGLAGRDGPIVPLIAETGGLNAMIVDSSALPEQVVADVLISAFGSAGQRCSALRLLCVQEDVAERIETMLAGAMAVLDVGDPMRLATDVGPVIDAEALAMLTDHVAALEAAGQTRIAAAPVAEATAAAGHFMAPVAYRIDSPDRLTREVFGPVLHVWRYKARDLDAVVRRINGFGYGLTMGVHSRIDQTIRRVAAVAKVGNLYVNRSMIGAVVGTQPFGGEGLSGTGPKAGGPRYLYRFATERVLSVNTAAAGGDTQLMTTIADGGD</sequence>
<dbReference type="Gene3D" id="1.20.5.460">
    <property type="entry name" value="Single helix bin"/>
    <property type="match status" value="1"/>
</dbReference>
<dbReference type="PIRSF" id="PIRSF000197">
    <property type="entry name" value="Bifunct_PutA"/>
    <property type="match status" value="1"/>
</dbReference>
<dbReference type="Gene3D" id="3.20.20.220">
    <property type="match status" value="1"/>
</dbReference>
<feature type="domain" description="Proline dehydrogenase" evidence="7">
    <location>
        <begin position="195"/>
        <end position="500"/>
    </location>
</feature>
<keyword evidence="5" id="KW-0805">Transcription regulation</keyword>
<dbReference type="InterPro" id="IPR025703">
    <property type="entry name" value="Bifunct_PutA"/>
</dbReference>
<evidence type="ECO:0000313" key="9">
    <source>
        <dbReference type="EMBL" id="GGB40777.1"/>
    </source>
</evidence>
<comment type="caution">
    <text evidence="9">The sequence shown here is derived from an EMBL/GenBank/DDBJ whole genome shotgun (WGS) entry which is preliminary data.</text>
</comment>
<feature type="domain" description="Aldehyde dehydrogenase" evidence="6">
    <location>
        <begin position="587"/>
        <end position="1041"/>
    </location>
</feature>
<dbReference type="EC" id="1.2.1.88" evidence="5"/>
<dbReference type="Pfam" id="PF14850">
    <property type="entry name" value="Pro_dh-DNA_bdg"/>
    <property type="match status" value="1"/>
</dbReference>
<dbReference type="InterPro" id="IPR016161">
    <property type="entry name" value="Ald_DH/histidinol_DH"/>
</dbReference>
<keyword evidence="5" id="KW-0238">DNA-binding</keyword>
<keyword evidence="5" id="KW-0678">Repressor</keyword>
<comment type="similarity">
    <text evidence="5">In the N-terminal section; belongs to the proline dehydrogenase family.</text>
</comment>
<keyword evidence="5" id="KW-0285">Flavoprotein</keyword>
<dbReference type="PANTHER" id="PTHR42862:SF1">
    <property type="entry name" value="DELTA-1-PYRROLINE-5-CARBOXYLATE DEHYDROGENASE 2, ISOFORM A-RELATED"/>
    <property type="match status" value="1"/>
</dbReference>
<dbReference type="SUPFAM" id="SSF53720">
    <property type="entry name" value="ALDH-like"/>
    <property type="match status" value="1"/>
</dbReference>
<dbReference type="EC" id="1.5.5.2" evidence="5"/>
<keyword evidence="5" id="KW-0804">Transcription</keyword>
<dbReference type="Pfam" id="PF01619">
    <property type="entry name" value="Pro_dh"/>
    <property type="match status" value="1"/>
</dbReference>
<dbReference type="PANTHER" id="PTHR42862">
    <property type="entry name" value="DELTA-1-PYRROLINE-5-CARBOXYLATE DEHYDROGENASE 1, ISOFORM A-RELATED"/>
    <property type="match status" value="1"/>
</dbReference>
<dbReference type="NCBIfam" id="NF008869">
    <property type="entry name" value="PRK11904.1"/>
    <property type="match status" value="1"/>
</dbReference>
<evidence type="ECO:0000256" key="1">
    <source>
        <dbReference type="ARBA" id="ARBA00004786"/>
    </source>
</evidence>
<evidence type="ECO:0000256" key="3">
    <source>
        <dbReference type="ARBA" id="ARBA00023027"/>
    </source>
</evidence>
<evidence type="ECO:0000256" key="5">
    <source>
        <dbReference type="PIRNR" id="PIRNR000197"/>
    </source>
</evidence>
<keyword evidence="2 5" id="KW-0560">Oxidoreductase</keyword>
<dbReference type="InterPro" id="IPR024089">
    <property type="entry name" value="PRODH_PutA_dom_I/II"/>
</dbReference>
<comment type="catalytic activity">
    <reaction evidence="4 5">
        <text>L-glutamate 5-semialdehyde + NAD(+) + H2O = L-glutamate + NADH + 2 H(+)</text>
        <dbReference type="Rhea" id="RHEA:30235"/>
        <dbReference type="ChEBI" id="CHEBI:15377"/>
        <dbReference type="ChEBI" id="CHEBI:15378"/>
        <dbReference type="ChEBI" id="CHEBI:29985"/>
        <dbReference type="ChEBI" id="CHEBI:57540"/>
        <dbReference type="ChEBI" id="CHEBI:57945"/>
        <dbReference type="ChEBI" id="CHEBI:58066"/>
        <dbReference type="EC" id="1.2.1.88"/>
    </reaction>
</comment>
<dbReference type="PROSITE" id="PS00070">
    <property type="entry name" value="ALDEHYDE_DEHYDR_CYS"/>
    <property type="match status" value="1"/>
</dbReference>
<comment type="cofactor">
    <cofactor evidence="5">
        <name>FAD</name>
        <dbReference type="ChEBI" id="CHEBI:57692"/>
    </cofactor>
</comment>
<evidence type="ECO:0000313" key="10">
    <source>
        <dbReference type="Proteomes" id="UP000603352"/>
    </source>
</evidence>
<dbReference type="EMBL" id="BMDZ01000023">
    <property type="protein sequence ID" value="GGB40777.1"/>
    <property type="molecule type" value="Genomic_DNA"/>
</dbReference>
<dbReference type="InterPro" id="IPR015590">
    <property type="entry name" value="Aldehyde_DH_dom"/>
</dbReference>
<dbReference type="Proteomes" id="UP000603352">
    <property type="component" value="Unassembled WGS sequence"/>
</dbReference>
<comment type="pathway">
    <text evidence="5">Amino-acid degradation; L-proline degradation into L-glutamate; L-glutamate from L-proline: step 1/2.</text>
</comment>
<keyword evidence="10" id="KW-1185">Reference proteome</keyword>
<dbReference type="InterPro" id="IPR005933">
    <property type="entry name" value="PutA_C"/>
</dbReference>
<dbReference type="InterPro" id="IPR016163">
    <property type="entry name" value="Ald_DH_C"/>
</dbReference>
<evidence type="ECO:0000256" key="2">
    <source>
        <dbReference type="ARBA" id="ARBA00023002"/>
    </source>
</evidence>
<name>A0ABQ1IHB6_9PROT</name>
<accession>A0ABQ1IHB6</accession>
<dbReference type="InterPro" id="IPR050485">
    <property type="entry name" value="Proline_metab_enzyme"/>
</dbReference>
<dbReference type="CDD" id="cd07125">
    <property type="entry name" value="ALDH_PutA-P5CDH"/>
    <property type="match status" value="1"/>
</dbReference>
<keyword evidence="3 5" id="KW-0520">NAD</keyword>
<comment type="function">
    <text evidence="5">Oxidizes proline to glutamate for use as a carbon and nitrogen source.</text>
</comment>
<evidence type="ECO:0000259" key="8">
    <source>
        <dbReference type="Pfam" id="PF14850"/>
    </source>
</evidence>
<organism evidence="9 10">
    <name type="scientific">Tistrella bauzanensis</name>
    <dbReference type="NCBI Taxonomy" id="657419"/>
    <lineage>
        <taxon>Bacteria</taxon>
        <taxon>Pseudomonadati</taxon>
        <taxon>Pseudomonadota</taxon>
        <taxon>Alphaproteobacteria</taxon>
        <taxon>Geminicoccales</taxon>
        <taxon>Geminicoccaceae</taxon>
        <taxon>Tistrella</taxon>
    </lineage>
</organism>
<protein>
    <recommendedName>
        <fullName evidence="5">Bifunctional protein PutA</fullName>
    </recommendedName>
    <domain>
        <recommendedName>
            <fullName evidence="5">Proline dehydrogenase</fullName>
            <ecNumber evidence="5">1.5.5.2</ecNumber>
        </recommendedName>
        <alternativeName>
            <fullName evidence="5">Proline oxidase</fullName>
        </alternativeName>
    </domain>
    <domain>
        <recommendedName>
            <fullName evidence="5">Delta-1-pyrroline-5-carboxylate dehydrogenase</fullName>
            <shortName evidence="5">P5C dehydrogenase</shortName>
            <ecNumber evidence="5">1.2.1.88</ecNumber>
        </recommendedName>
        <alternativeName>
            <fullName evidence="5">L-glutamate gamma-semialdehyde dehydrogenase</fullName>
        </alternativeName>
    </domain>
</protein>
<reference evidence="10" key="1">
    <citation type="journal article" date="2019" name="Int. J. Syst. Evol. Microbiol.">
        <title>The Global Catalogue of Microorganisms (GCM) 10K type strain sequencing project: providing services to taxonomists for standard genome sequencing and annotation.</title>
        <authorList>
            <consortium name="The Broad Institute Genomics Platform"/>
            <consortium name="The Broad Institute Genome Sequencing Center for Infectious Disease"/>
            <person name="Wu L."/>
            <person name="Ma J."/>
        </authorList>
    </citation>
    <scope>NUCLEOTIDE SEQUENCE [LARGE SCALE GENOMIC DNA]</scope>
    <source>
        <strain evidence="10">CGMCC 1.10188</strain>
    </source>
</reference>
<dbReference type="RefSeq" id="WP_188577883.1">
    <property type="nucleotide sequence ID" value="NZ_BMDZ01000023.1"/>
</dbReference>
<keyword evidence="5" id="KW-0274">FAD</keyword>
<dbReference type="Pfam" id="PF00171">
    <property type="entry name" value="Aldedh"/>
    <property type="match status" value="1"/>
</dbReference>
<dbReference type="SUPFAM" id="SSF51730">
    <property type="entry name" value="FAD-linked oxidoreductase"/>
    <property type="match status" value="1"/>
</dbReference>
<proteinExistence type="inferred from homology"/>
<comment type="catalytic activity">
    <reaction evidence="5">
        <text>L-proline + a quinone = (S)-1-pyrroline-5-carboxylate + a quinol + H(+)</text>
        <dbReference type="Rhea" id="RHEA:23784"/>
        <dbReference type="ChEBI" id="CHEBI:15378"/>
        <dbReference type="ChEBI" id="CHEBI:17388"/>
        <dbReference type="ChEBI" id="CHEBI:24646"/>
        <dbReference type="ChEBI" id="CHEBI:60039"/>
        <dbReference type="ChEBI" id="CHEBI:132124"/>
        <dbReference type="EC" id="1.5.5.2"/>
    </reaction>
</comment>
<dbReference type="Gene3D" id="3.40.605.10">
    <property type="entry name" value="Aldehyde Dehydrogenase, Chain A, domain 1"/>
    <property type="match status" value="1"/>
</dbReference>
<comment type="similarity">
    <text evidence="5">In the C-terminal section; belongs to the aldehyde dehydrogenase family.</text>
</comment>
<evidence type="ECO:0000256" key="4">
    <source>
        <dbReference type="ARBA" id="ARBA00048142"/>
    </source>
</evidence>
<evidence type="ECO:0000259" key="7">
    <source>
        <dbReference type="Pfam" id="PF01619"/>
    </source>
</evidence>
<evidence type="ECO:0000259" key="6">
    <source>
        <dbReference type="Pfam" id="PF00171"/>
    </source>
</evidence>
<keyword evidence="5" id="KW-0642">Proline metabolism</keyword>
<feature type="domain" description="Proline dehydrogenase PutA" evidence="8">
    <location>
        <begin position="71"/>
        <end position="185"/>
    </location>
</feature>
<gene>
    <name evidence="9" type="primary">putA</name>
    <name evidence="9" type="ORF">GCM10011505_22830</name>
</gene>
<dbReference type="InterPro" id="IPR029041">
    <property type="entry name" value="FAD-linked_oxidoreductase-like"/>
</dbReference>
<dbReference type="InterPro" id="IPR016160">
    <property type="entry name" value="Ald_DH_CS_CYS"/>
</dbReference>
<dbReference type="NCBIfam" id="TIGR01238">
    <property type="entry name" value="D1pyr5carbox3"/>
    <property type="match status" value="1"/>
</dbReference>
<dbReference type="InterPro" id="IPR024082">
    <property type="entry name" value="PRODH_PutA_dom_II"/>
</dbReference>
<dbReference type="InterPro" id="IPR002872">
    <property type="entry name" value="Proline_DH_dom"/>
</dbReference>
<dbReference type="InterPro" id="IPR016162">
    <property type="entry name" value="Ald_DH_N"/>
</dbReference>